<dbReference type="PANTHER" id="PTHR43777">
    <property type="entry name" value="MOLYBDENUM COFACTOR CYTIDYLYLTRANSFERASE"/>
    <property type="match status" value="1"/>
</dbReference>
<dbReference type="EMBL" id="JAYLLH010000008">
    <property type="protein sequence ID" value="MEC3861158.1"/>
    <property type="molecule type" value="Genomic_DNA"/>
</dbReference>
<sequence>MNTATILIPAAGNSSRMRGADKLLQTVDGIPLLRRQVVRALSVAPVVVTVPAGRHPRYAALDGLALTLLPVPDAAEGMAASLRRGIQSLPPQATGAMIVPGDMPDLSEQDLSRIINAHYDKPDAIIQATAADGTPGHPVLFPRALFSHFGRLSGDEGARAILRDNRDLVQRVALPGKHALTDLDTPEDWDNWRARSEN</sequence>
<evidence type="ECO:0000313" key="4">
    <source>
        <dbReference type="Proteomes" id="UP001348149"/>
    </source>
</evidence>
<gene>
    <name evidence="3" type="ORF">VK792_07670</name>
</gene>
<accession>A0ABU6HI88</accession>
<dbReference type="InterPro" id="IPR029044">
    <property type="entry name" value="Nucleotide-diphossugar_trans"/>
</dbReference>
<reference evidence="3 4" key="1">
    <citation type="submission" date="2024-01" db="EMBL/GenBank/DDBJ databases">
        <title>Mesobacterium rodlantinim sp. nov., isolated from shallow sea hydrothermal systems off Kueishantao Island.</title>
        <authorList>
            <person name="Su Z."/>
            <person name="Tang K."/>
        </authorList>
    </citation>
    <scope>NUCLEOTIDE SEQUENCE [LARGE SCALE GENOMIC DNA]</scope>
    <source>
        <strain evidence="3 4">TK19101</strain>
    </source>
</reference>
<dbReference type="RefSeq" id="WP_326296865.1">
    <property type="nucleotide sequence ID" value="NZ_JAYLLH010000008.1"/>
</dbReference>
<evidence type="ECO:0000259" key="2">
    <source>
        <dbReference type="Pfam" id="PF12804"/>
    </source>
</evidence>
<dbReference type="SUPFAM" id="SSF53448">
    <property type="entry name" value="Nucleotide-diphospho-sugar transferases"/>
    <property type="match status" value="1"/>
</dbReference>
<dbReference type="InterPro" id="IPR025877">
    <property type="entry name" value="MobA-like_NTP_Trfase"/>
</dbReference>
<evidence type="ECO:0000313" key="3">
    <source>
        <dbReference type="EMBL" id="MEC3861158.1"/>
    </source>
</evidence>
<dbReference type="Gene3D" id="3.90.550.10">
    <property type="entry name" value="Spore Coat Polysaccharide Biosynthesis Protein SpsA, Chain A"/>
    <property type="match status" value="1"/>
</dbReference>
<protein>
    <submittedName>
        <fullName evidence="3">Nucleotidyltransferase family protein</fullName>
    </submittedName>
</protein>
<name>A0ABU6HI88_9RHOB</name>
<dbReference type="CDD" id="cd04182">
    <property type="entry name" value="GT_2_like_f"/>
    <property type="match status" value="1"/>
</dbReference>
<dbReference type="Pfam" id="PF12804">
    <property type="entry name" value="NTP_transf_3"/>
    <property type="match status" value="1"/>
</dbReference>
<keyword evidence="4" id="KW-1185">Reference proteome</keyword>
<dbReference type="Proteomes" id="UP001348149">
    <property type="component" value="Unassembled WGS sequence"/>
</dbReference>
<keyword evidence="1" id="KW-0460">Magnesium</keyword>
<comment type="caution">
    <text evidence="3">The sequence shown here is derived from an EMBL/GenBank/DDBJ whole genome shotgun (WGS) entry which is preliminary data.</text>
</comment>
<dbReference type="PANTHER" id="PTHR43777:SF1">
    <property type="entry name" value="MOLYBDENUM COFACTOR CYTIDYLYLTRANSFERASE"/>
    <property type="match status" value="1"/>
</dbReference>
<organism evidence="3 4">
    <name type="scientific">Mesobacterium hydrothermale</name>
    <dbReference type="NCBI Taxonomy" id="3111907"/>
    <lineage>
        <taxon>Bacteria</taxon>
        <taxon>Pseudomonadati</taxon>
        <taxon>Pseudomonadota</taxon>
        <taxon>Alphaproteobacteria</taxon>
        <taxon>Rhodobacterales</taxon>
        <taxon>Roseobacteraceae</taxon>
        <taxon>Mesobacterium</taxon>
    </lineage>
</organism>
<proteinExistence type="predicted"/>
<feature type="domain" description="MobA-like NTP transferase" evidence="2">
    <location>
        <begin position="7"/>
        <end position="165"/>
    </location>
</feature>
<evidence type="ECO:0000256" key="1">
    <source>
        <dbReference type="ARBA" id="ARBA00022842"/>
    </source>
</evidence>